<dbReference type="PANTHER" id="PTHR43976">
    <property type="entry name" value="SHORT CHAIN DEHYDROGENASE"/>
    <property type="match status" value="1"/>
</dbReference>
<dbReference type="HOGENOM" id="CLU_799671_0_0_1"/>
<dbReference type="Gene3D" id="3.40.50.720">
    <property type="entry name" value="NAD(P)-binding Rossmann-like Domain"/>
    <property type="match status" value="1"/>
</dbReference>
<keyword evidence="2" id="KW-0560">Oxidoreductase</keyword>
<accession>A0A0C9VCQ0</accession>
<evidence type="ECO:0000313" key="5">
    <source>
        <dbReference type="Proteomes" id="UP000054279"/>
    </source>
</evidence>
<proteinExistence type="inferred from homology"/>
<dbReference type="InterPro" id="IPR051911">
    <property type="entry name" value="SDR_oxidoreductase"/>
</dbReference>
<dbReference type="Proteomes" id="UP000054279">
    <property type="component" value="Unassembled WGS sequence"/>
</dbReference>
<evidence type="ECO:0008006" key="6">
    <source>
        <dbReference type="Google" id="ProtNLM"/>
    </source>
</evidence>
<name>A0A0C9VCQ0_SPHS4</name>
<protein>
    <recommendedName>
        <fullName evidence="6">NAD(P)-binding domain-containing protein</fullName>
    </recommendedName>
</protein>
<dbReference type="InterPro" id="IPR036291">
    <property type="entry name" value="NAD(P)-bd_dom_sf"/>
</dbReference>
<evidence type="ECO:0000313" key="4">
    <source>
        <dbReference type="EMBL" id="KIJ39282.1"/>
    </source>
</evidence>
<evidence type="ECO:0000256" key="1">
    <source>
        <dbReference type="ARBA" id="ARBA00006484"/>
    </source>
</evidence>
<dbReference type="PANTHER" id="PTHR43976:SF16">
    <property type="entry name" value="SHORT-CHAIN DEHYDROGENASE_REDUCTASE FAMILY PROTEIN"/>
    <property type="match status" value="1"/>
</dbReference>
<organism evidence="4 5">
    <name type="scientific">Sphaerobolus stellatus (strain SS14)</name>
    <dbReference type="NCBI Taxonomy" id="990650"/>
    <lineage>
        <taxon>Eukaryota</taxon>
        <taxon>Fungi</taxon>
        <taxon>Dikarya</taxon>
        <taxon>Basidiomycota</taxon>
        <taxon>Agaricomycotina</taxon>
        <taxon>Agaricomycetes</taxon>
        <taxon>Phallomycetidae</taxon>
        <taxon>Geastrales</taxon>
        <taxon>Sphaerobolaceae</taxon>
        <taxon>Sphaerobolus</taxon>
    </lineage>
</organism>
<sequence>MSQPKVYLVTGASPGFERAVTEYVLAQGDIVVATLRKPEAIIDLSANLPSPKSKKTFGYLDVVYNYAGYGILVVAETTLDGLAKDMFEVNFWRLVIATKEAQICGRRLLKALSKELKPEWNIKLGSLLPSLPAYEDGVVDRIHEAFLLTAGVDPAKPAREGSDQAAAGGYRCIGALGRYVELRLSETFSEPGFIADKANEVYPLVRISRTSINPWDEKFKFDKELCEYAVYDIPGQSAEEAEENTEMWGEETSEKDDPDDTVYHCGWGGSWVDSLLKRQAQKLAILSSRVGEVWRDCERGWGYEVYFEVFSVEESDGLTDKDRRIGSYAKMRARIENIFITPAYLES</sequence>
<evidence type="ECO:0000256" key="2">
    <source>
        <dbReference type="ARBA" id="ARBA00023002"/>
    </source>
</evidence>
<feature type="region of interest" description="Disordered" evidence="3">
    <location>
        <begin position="238"/>
        <end position="258"/>
    </location>
</feature>
<evidence type="ECO:0000256" key="3">
    <source>
        <dbReference type="SAM" id="MobiDB-lite"/>
    </source>
</evidence>
<keyword evidence="5" id="KW-1185">Reference proteome</keyword>
<dbReference type="AlphaFoldDB" id="A0A0C9VCQ0"/>
<comment type="similarity">
    <text evidence="1">Belongs to the short-chain dehydrogenases/reductases (SDR) family.</text>
</comment>
<dbReference type="SUPFAM" id="SSF51735">
    <property type="entry name" value="NAD(P)-binding Rossmann-fold domains"/>
    <property type="match status" value="1"/>
</dbReference>
<dbReference type="EMBL" id="KN837153">
    <property type="protein sequence ID" value="KIJ39282.1"/>
    <property type="molecule type" value="Genomic_DNA"/>
</dbReference>
<gene>
    <name evidence="4" type="ORF">M422DRAFT_257888</name>
</gene>
<dbReference type="GO" id="GO:0016491">
    <property type="term" value="F:oxidoreductase activity"/>
    <property type="evidence" value="ECO:0007669"/>
    <property type="project" value="UniProtKB-KW"/>
</dbReference>
<reference evidence="4 5" key="1">
    <citation type="submission" date="2014-06" db="EMBL/GenBank/DDBJ databases">
        <title>Evolutionary Origins and Diversification of the Mycorrhizal Mutualists.</title>
        <authorList>
            <consortium name="DOE Joint Genome Institute"/>
            <consortium name="Mycorrhizal Genomics Consortium"/>
            <person name="Kohler A."/>
            <person name="Kuo A."/>
            <person name="Nagy L.G."/>
            <person name="Floudas D."/>
            <person name="Copeland A."/>
            <person name="Barry K.W."/>
            <person name="Cichocki N."/>
            <person name="Veneault-Fourrey C."/>
            <person name="LaButti K."/>
            <person name="Lindquist E.A."/>
            <person name="Lipzen A."/>
            <person name="Lundell T."/>
            <person name="Morin E."/>
            <person name="Murat C."/>
            <person name="Riley R."/>
            <person name="Ohm R."/>
            <person name="Sun H."/>
            <person name="Tunlid A."/>
            <person name="Henrissat B."/>
            <person name="Grigoriev I.V."/>
            <person name="Hibbett D.S."/>
            <person name="Martin F."/>
        </authorList>
    </citation>
    <scope>NUCLEOTIDE SEQUENCE [LARGE SCALE GENOMIC DNA]</scope>
    <source>
        <strain evidence="4 5">SS14</strain>
    </source>
</reference>
<feature type="compositionally biased region" description="Acidic residues" evidence="3">
    <location>
        <begin position="239"/>
        <end position="258"/>
    </location>
</feature>
<dbReference type="OrthoDB" id="1274115at2759"/>